<dbReference type="InterPro" id="IPR050131">
    <property type="entry name" value="Peptidase_S8_subtilisin-like"/>
</dbReference>
<dbReference type="InterPro" id="IPR036852">
    <property type="entry name" value="Peptidase_S8/S53_dom_sf"/>
</dbReference>
<keyword evidence="2" id="KW-0645">Protease</keyword>
<dbReference type="PRINTS" id="PR00723">
    <property type="entry name" value="SUBTILISIN"/>
</dbReference>
<dbReference type="Pfam" id="PF00082">
    <property type="entry name" value="Peptidase_S8"/>
    <property type="match status" value="1"/>
</dbReference>
<dbReference type="SUPFAM" id="SSF52743">
    <property type="entry name" value="Subtilisin-like"/>
    <property type="match status" value="1"/>
</dbReference>
<dbReference type="PANTHER" id="PTHR43806:SF11">
    <property type="entry name" value="CEREVISIN-RELATED"/>
    <property type="match status" value="1"/>
</dbReference>
<gene>
    <name evidence="6" type="ORF">METZ01_LOCUS294607</name>
</gene>
<protein>
    <recommendedName>
        <fullName evidence="5">Peptidase S8/S53 domain-containing protein</fullName>
    </recommendedName>
</protein>
<evidence type="ECO:0000256" key="2">
    <source>
        <dbReference type="ARBA" id="ARBA00022670"/>
    </source>
</evidence>
<dbReference type="EMBL" id="UINC01090108">
    <property type="protein sequence ID" value="SVC41753.1"/>
    <property type="molecule type" value="Genomic_DNA"/>
</dbReference>
<keyword evidence="4" id="KW-0720">Serine protease</keyword>
<accession>A0A382LYW8</accession>
<evidence type="ECO:0000259" key="5">
    <source>
        <dbReference type="Pfam" id="PF00082"/>
    </source>
</evidence>
<dbReference type="PROSITE" id="PS51892">
    <property type="entry name" value="SUBTILASE"/>
    <property type="match status" value="1"/>
</dbReference>
<dbReference type="GO" id="GO:0004252">
    <property type="term" value="F:serine-type endopeptidase activity"/>
    <property type="evidence" value="ECO:0007669"/>
    <property type="project" value="InterPro"/>
</dbReference>
<name>A0A382LYW8_9ZZZZ</name>
<dbReference type="PANTHER" id="PTHR43806">
    <property type="entry name" value="PEPTIDASE S8"/>
    <property type="match status" value="1"/>
</dbReference>
<evidence type="ECO:0000256" key="3">
    <source>
        <dbReference type="ARBA" id="ARBA00022801"/>
    </source>
</evidence>
<evidence type="ECO:0000256" key="4">
    <source>
        <dbReference type="ARBA" id="ARBA00022825"/>
    </source>
</evidence>
<dbReference type="InterPro" id="IPR000209">
    <property type="entry name" value="Peptidase_S8/S53_dom"/>
</dbReference>
<dbReference type="Gene3D" id="3.40.50.200">
    <property type="entry name" value="Peptidase S8/S53 domain"/>
    <property type="match status" value="1"/>
</dbReference>
<dbReference type="AlphaFoldDB" id="A0A382LYW8"/>
<comment type="similarity">
    <text evidence="1">Belongs to the peptidase S8 family.</text>
</comment>
<dbReference type="InterPro" id="IPR015500">
    <property type="entry name" value="Peptidase_S8_subtilisin-rel"/>
</dbReference>
<dbReference type="GO" id="GO:0006508">
    <property type="term" value="P:proteolysis"/>
    <property type="evidence" value="ECO:0007669"/>
    <property type="project" value="UniProtKB-KW"/>
</dbReference>
<feature type="non-terminal residue" evidence="6">
    <location>
        <position position="1"/>
    </location>
</feature>
<reference evidence="6" key="1">
    <citation type="submission" date="2018-05" db="EMBL/GenBank/DDBJ databases">
        <authorList>
            <person name="Lanie J.A."/>
            <person name="Ng W.-L."/>
            <person name="Kazmierczak K.M."/>
            <person name="Andrzejewski T.M."/>
            <person name="Davidsen T.M."/>
            <person name="Wayne K.J."/>
            <person name="Tettelin H."/>
            <person name="Glass J.I."/>
            <person name="Rusch D."/>
            <person name="Podicherti R."/>
            <person name="Tsui H.-C.T."/>
            <person name="Winkler M.E."/>
        </authorList>
    </citation>
    <scope>NUCLEOTIDE SEQUENCE</scope>
</reference>
<keyword evidence="3" id="KW-0378">Hydrolase</keyword>
<organism evidence="6">
    <name type="scientific">marine metagenome</name>
    <dbReference type="NCBI Taxonomy" id="408172"/>
    <lineage>
        <taxon>unclassified sequences</taxon>
        <taxon>metagenomes</taxon>
        <taxon>ecological metagenomes</taxon>
    </lineage>
</organism>
<sequence length="277" mass="30491">VTMDLNPPIPFSDPKSGIQVAVVDTGVNYLLPEINARLAREASGEVRGYDFWDLDHRPFDVNPIPSPFFPTHHGTKIASIVIKASPDITVMPYRFPRSDMSRMGDLIAHAYRNGARIVNVSLASAEFDKWSGFRDAVARYPRLLFVVAAGNDARDIDIDPIYPASFDSPNLIVVTASTNQGYLASYANWGIQSVDLVAPANKIEVTDFNGQPKWVGGSSYAAARVSGLAACILAKKPSMYLDELQQRLFEKAQKVRGGRMVRYGLIPESHFNENGIC</sequence>
<evidence type="ECO:0000313" key="6">
    <source>
        <dbReference type="EMBL" id="SVC41753.1"/>
    </source>
</evidence>
<feature type="domain" description="Peptidase S8/S53" evidence="5">
    <location>
        <begin position="16"/>
        <end position="255"/>
    </location>
</feature>
<evidence type="ECO:0000256" key="1">
    <source>
        <dbReference type="ARBA" id="ARBA00011073"/>
    </source>
</evidence>
<proteinExistence type="inferred from homology"/>